<comment type="caution">
    <text evidence="9">The sequence shown here is derived from an EMBL/GenBank/DDBJ whole genome shotgun (WGS) entry which is preliminary data.</text>
</comment>
<evidence type="ECO:0000256" key="5">
    <source>
        <dbReference type="SAM" id="MobiDB-lite"/>
    </source>
</evidence>
<feature type="region of interest" description="Disordered" evidence="5">
    <location>
        <begin position="674"/>
        <end position="696"/>
    </location>
</feature>
<dbReference type="SUPFAM" id="SSF56112">
    <property type="entry name" value="Protein kinase-like (PK-like)"/>
    <property type="match status" value="1"/>
</dbReference>
<feature type="transmembrane region" description="Helical" evidence="6">
    <location>
        <begin position="939"/>
        <end position="964"/>
    </location>
</feature>
<feature type="transmembrane region" description="Helical" evidence="6">
    <location>
        <begin position="1144"/>
        <end position="1165"/>
    </location>
</feature>
<evidence type="ECO:0000259" key="7">
    <source>
        <dbReference type="PROSITE" id="PS50011"/>
    </source>
</evidence>
<dbReference type="PROSITE" id="PS50850">
    <property type="entry name" value="MFS"/>
    <property type="match status" value="1"/>
</dbReference>
<evidence type="ECO:0000256" key="3">
    <source>
        <dbReference type="ARBA" id="ARBA00022989"/>
    </source>
</evidence>
<evidence type="ECO:0000256" key="4">
    <source>
        <dbReference type="ARBA" id="ARBA00023136"/>
    </source>
</evidence>
<protein>
    <submittedName>
        <fullName evidence="9">Sialin</fullName>
    </submittedName>
</protein>
<dbReference type="InterPro" id="IPR000719">
    <property type="entry name" value="Prot_kinase_dom"/>
</dbReference>
<dbReference type="EMBL" id="JAIFTH010000469">
    <property type="protein sequence ID" value="KAG9509450.1"/>
    <property type="molecule type" value="Genomic_DNA"/>
</dbReference>
<feature type="transmembrane region" description="Helical" evidence="6">
    <location>
        <begin position="1089"/>
        <end position="1108"/>
    </location>
</feature>
<keyword evidence="3 6" id="KW-1133">Transmembrane helix</keyword>
<evidence type="ECO:0000313" key="9">
    <source>
        <dbReference type="EMBL" id="KAG9509450.1"/>
    </source>
</evidence>
<feature type="transmembrane region" description="Helical" evidence="6">
    <location>
        <begin position="825"/>
        <end position="844"/>
    </location>
</feature>
<keyword evidence="10" id="KW-1185">Reference proteome</keyword>
<dbReference type="PANTHER" id="PTHR11662:SF399">
    <property type="entry name" value="FI19708P1-RELATED"/>
    <property type="match status" value="1"/>
</dbReference>
<dbReference type="Gene3D" id="1.20.1250.20">
    <property type="entry name" value="MFS general substrate transporter like domains"/>
    <property type="match status" value="2"/>
</dbReference>
<accession>A0ABQ7S7Q6</accession>
<evidence type="ECO:0000259" key="8">
    <source>
        <dbReference type="PROSITE" id="PS50850"/>
    </source>
</evidence>
<evidence type="ECO:0000256" key="1">
    <source>
        <dbReference type="ARBA" id="ARBA00004141"/>
    </source>
</evidence>
<reference evidence="9 10" key="1">
    <citation type="submission" date="2020-10" db="EMBL/GenBank/DDBJ databases">
        <authorList>
            <person name="Klimov P.B."/>
            <person name="Dyachkov S.M."/>
            <person name="Chetverikov P.E."/>
        </authorList>
    </citation>
    <scope>NUCLEOTIDE SEQUENCE [LARGE SCALE GENOMIC DNA]</scope>
    <source>
        <strain evidence="9">BMOC 18-1129-001#AD2665</strain>
        <tissue evidence="9">Entire mites</tissue>
    </source>
</reference>
<dbReference type="PROSITE" id="PS50011">
    <property type="entry name" value="PROTEIN_KINASE_DOM"/>
    <property type="match status" value="1"/>
</dbReference>
<sequence>LLDVNEEEYKGRPTALPIRWLAPECIKQKIFTHKSDVWAFGVTVWELLTYGRSPYEHCKDPRDLVHLLDTGDRLPHPKYASLDVYMVMTQCWYPQPELRPSFHELSDTFAKYARDPGRYLAIPGDKLMKLPFYSPQDEHNLFKAQGVPIEGGPEKVVVAEDYFHLRSSDTPVPLTPCNKFIKDRGFDLEQGNAAFDTPMSKHAPISLLDQDNDFSTTDDDAVSDANNNNRQNSKERKVSDTSSTTTADIPGQYDNMKNFRKSEAMSKHLDEIMNKLPVDDDDYLLPSPRHCFPHFSETCQAVAFDSLPVTECHSMTHGVDNLEYHLAQTAKYNCLNHTLSAHQPANISAANPSVVKLDNNGGGVPNMSRCTTKFRQIWDQRVIKFKAHNHAQLNEEMAQLTLHSGMSSLGSQVHTPVTPSCPNTPRVIHVSDTTMLRRSQSSSDSHSFDDQTVYISDDQTSDSQLFHTLEPDETTVSMKQIWDIKLAEFIGVPLLIEQPNVEPRVVCLDMNQFKPCNEGSNQNQPTGLVVNHNPTTIVGTTRACDDNASARAVSNCAPQLVTVPVNQPLSKKSISNSNSNKIVSQQQMVATSINAGRKKSHTTSDKYAPSNTIDGGPAAEIAPVTPRRKMGFFGGQMRTPIVGSRLLMEKNVRRVSEKNGFLFNEKSLLLSTSMSSSSGSSGLTNESSSFKDSGIQSDDRHTIIPIRCLIIAMSALATCVSYTIRVNMSVTLVAMVNQSSASHQHDSMKIATNSISSLDSLNGTQISTNNEVKTTLIDLNQGLVKSDNLNWSESMQGVALGAFYWGFIATHVFGGQLANSFSARYLCASSLLTASLLTIILPVAANHSVYTVIVLRAITGLCLGVVAPAMFTLMSRWIPQNERSTSIAIRMIGGNLGAVLAMSISGFLSDLIGWESGTEMQLESTYRAWRTNWTRSGDVWVNTLTVFYFIGGFGVIVFVLWIWVVDDSPMQHKWVCSNELEYIRANSNCMSTSQAKSMKLDWLSMIVSPRLWAVAIAKFCGSWGNLMLMQKLPSYLESELQMPIAKNGFINALVYVSMSVSLFVFGCLSDYLCSSTETFKTHRTLMRKVFEMFALCGPSICLACVPFVGHDQDAVISLLIIGMILYGMSAGGDNPIVVEMAPDFSGTLYGVTNAIASIPGFLAPIIVGCMLDSNKFGNQAEWNKIFFITAAIYAFGAIVFLAAATTEPQSWGLADFRKPAAFPKKTSIDKTMLILEEEAMGHQSFMQSTTILVDPFQTTYESSVHIIEHSQQQRQHPQNIDYGSVSSVLGYRFV</sequence>
<feature type="compositionally biased region" description="Acidic residues" evidence="5">
    <location>
        <begin position="210"/>
        <end position="222"/>
    </location>
</feature>
<dbReference type="Pfam" id="PF07690">
    <property type="entry name" value="MFS_1"/>
    <property type="match status" value="1"/>
</dbReference>
<dbReference type="SUPFAM" id="SSF103473">
    <property type="entry name" value="MFS general substrate transporter"/>
    <property type="match status" value="1"/>
</dbReference>
<feature type="region of interest" description="Disordered" evidence="5">
    <location>
        <begin position="210"/>
        <end position="254"/>
    </location>
</feature>
<evidence type="ECO:0000313" key="10">
    <source>
        <dbReference type="Proteomes" id="UP000825002"/>
    </source>
</evidence>
<dbReference type="SMART" id="SM00219">
    <property type="entry name" value="TyrKc"/>
    <property type="match status" value="1"/>
</dbReference>
<dbReference type="Pfam" id="PF07714">
    <property type="entry name" value="PK_Tyr_Ser-Thr"/>
    <property type="match status" value="1"/>
</dbReference>
<feature type="transmembrane region" description="Helical" evidence="6">
    <location>
        <begin position="795"/>
        <end position="813"/>
    </location>
</feature>
<dbReference type="Gene3D" id="1.10.510.10">
    <property type="entry name" value="Transferase(Phosphotransferase) domain 1"/>
    <property type="match status" value="1"/>
</dbReference>
<feature type="transmembrane region" description="Helical" evidence="6">
    <location>
        <begin position="887"/>
        <end position="908"/>
    </location>
</feature>
<dbReference type="PANTHER" id="PTHR11662">
    <property type="entry name" value="SOLUTE CARRIER FAMILY 17"/>
    <property type="match status" value="1"/>
</dbReference>
<dbReference type="InterPro" id="IPR050382">
    <property type="entry name" value="MFS_Na/Anion_cotransporter"/>
</dbReference>
<feature type="transmembrane region" description="Helical" evidence="6">
    <location>
        <begin position="1185"/>
        <end position="1204"/>
    </location>
</feature>
<feature type="domain" description="Protein kinase" evidence="7">
    <location>
        <begin position="1"/>
        <end position="110"/>
    </location>
</feature>
<dbReference type="InterPro" id="IPR001245">
    <property type="entry name" value="Ser-Thr/Tyr_kinase_cat_dom"/>
</dbReference>
<dbReference type="InterPro" id="IPR011701">
    <property type="entry name" value="MFS"/>
</dbReference>
<dbReference type="PRINTS" id="PR00109">
    <property type="entry name" value="TYRKINASE"/>
</dbReference>
<feature type="compositionally biased region" description="Low complexity" evidence="5">
    <location>
        <begin position="674"/>
        <end position="688"/>
    </location>
</feature>
<feature type="region of interest" description="Disordered" evidence="5">
    <location>
        <begin position="593"/>
        <end position="620"/>
    </location>
</feature>
<dbReference type="InterPro" id="IPR011009">
    <property type="entry name" value="Kinase-like_dom_sf"/>
</dbReference>
<dbReference type="Proteomes" id="UP000825002">
    <property type="component" value="Unassembled WGS sequence"/>
</dbReference>
<organism evidence="9 10">
    <name type="scientific">Fragariocoptes setiger</name>
    <dbReference type="NCBI Taxonomy" id="1670756"/>
    <lineage>
        <taxon>Eukaryota</taxon>
        <taxon>Metazoa</taxon>
        <taxon>Ecdysozoa</taxon>
        <taxon>Arthropoda</taxon>
        <taxon>Chelicerata</taxon>
        <taxon>Arachnida</taxon>
        <taxon>Acari</taxon>
        <taxon>Acariformes</taxon>
        <taxon>Trombidiformes</taxon>
        <taxon>Prostigmata</taxon>
        <taxon>Eupodina</taxon>
        <taxon>Eriophyoidea</taxon>
        <taxon>Phytoptidae</taxon>
        <taxon>Fragariocoptes</taxon>
    </lineage>
</organism>
<comment type="subcellular location">
    <subcellularLocation>
        <location evidence="1">Membrane</location>
        <topology evidence="1">Multi-pass membrane protein</topology>
    </subcellularLocation>
</comment>
<name>A0ABQ7S7Q6_9ACAR</name>
<feature type="domain" description="Major facilitator superfamily (MFS) profile" evidence="8">
    <location>
        <begin position="748"/>
        <end position="1208"/>
    </location>
</feature>
<proteinExistence type="predicted"/>
<dbReference type="InterPro" id="IPR020635">
    <property type="entry name" value="Tyr_kinase_cat_dom"/>
</dbReference>
<feature type="transmembrane region" description="Helical" evidence="6">
    <location>
        <begin position="1049"/>
        <end position="1068"/>
    </location>
</feature>
<evidence type="ECO:0000256" key="6">
    <source>
        <dbReference type="SAM" id="Phobius"/>
    </source>
</evidence>
<feature type="non-terminal residue" evidence="9">
    <location>
        <position position="1"/>
    </location>
</feature>
<keyword evidence="2 6" id="KW-0812">Transmembrane</keyword>
<feature type="transmembrane region" description="Helical" evidence="6">
    <location>
        <begin position="850"/>
        <end position="875"/>
    </location>
</feature>
<evidence type="ECO:0000256" key="2">
    <source>
        <dbReference type="ARBA" id="ARBA00022692"/>
    </source>
</evidence>
<dbReference type="InterPro" id="IPR036259">
    <property type="entry name" value="MFS_trans_sf"/>
</dbReference>
<dbReference type="InterPro" id="IPR020846">
    <property type="entry name" value="MFS_dom"/>
</dbReference>
<keyword evidence="4 6" id="KW-0472">Membrane</keyword>
<feature type="transmembrane region" description="Helical" evidence="6">
    <location>
        <begin position="1114"/>
        <end position="1132"/>
    </location>
</feature>
<gene>
    <name evidence="9" type="primary">SLC17A5</name>
    <name evidence="9" type="ORF">GZH46_02032</name>
</gene>